<dbReference type="InterPro" id="IPR008775">
    <property type="entry name" value="Phytyl_CoA_dOase-like"/>
</dbReference>
<dbReference type="EMBL" id="UINC01001106">
    <property type="protein sequence ID" value="SUZ70956.1"/>
    <property type="molecule type" value="Genomic_DNA"/>
</dbReference>
<gene>
    <name evidence="1" type="ORF">METZ01_LOCUS23810</name>
</gene>
<dbReference type="GO" id="GO:0016491">
    <property type="term" value="F:oxidoreductase activity"/>
    <property type="evidence" value="ECO:0007669"/>
    <property type="project" value="UniProtKB-ARBA"/>
</dbReference>
<organism evidence="1">
    <name type="scientific">marine metagenome</name>
    <dbReference type="NCBI Taxonomy" id="408172"/>
    <lineage>
        <taxon>unclassified sequences</taxon>
        <taxon>metagenomes</taxon>
        <taxon>ecological metagenomes</taxon>
    </lineage>
</organism>
<accession>A0A381PV66</accession>
<name>A0A381PV66_9ZZZZ</name>
<dbReference type="PANTHER" id="PTHR20883:SF48">
    <property type="entry name" value="ECTOINE DIOXYGENASE"/>
    <property type="match status" value="1"/>
</dbReference>
<dbReference type="Pfam" id="PF05721">
    <property type="entry name" value="PhyH"/>
    <property type="match status" value="1"/>
</dbReference>
<dbReference type="SUPFAM" id="SSF51197">
    <property type="entry name" value="Clavaminate synthase-like"/>
    <property type="match status" value="1"/>
</dbReference>
<dbReference type="Gene3D" id="2.60.120.620">
    <property type="entry name" value="q2cbj1_9rhob like domain"/>
    <property type="match status" value="1"/>
</dbReference>
<evidence type="ECO:0000313" key="1">
    <source>
        <dbReference type="EMBL" id="SUZ70956.1"/>
    </source>
</evidence>
<dbReference type="AlphaFoldDB" id="A0A381PV66"/>
<evidence type="ECO:0008006" key="2">
    <source>
        <dbReference type="Google" id="ProtNLM"/>
    </source>
</evidence>
<proteinExistence type="predicted"/>
<dbReference type="PANTHER" id="PTHR20883">
    <property type="entry name" value="PHYTANOYL-COA DIOXYGENASE DOMAIN CONTAINING 1"/>
    <property type="match status" value="1"/>
</dbReference>
<reference evidence="1" key="1">
    <citation type="submission" date="2018-05" db="EMBL/GenBank/DDBJ databases">
        <authorList>
            <person name="Lanie J.A."/>
            <person name="Ng W.-L."/>
            <person name="Kazmierczak K.M."/>
            <person name="Andrzejewski T.M."/>
            <person name="Davidsen T.M."/>
            <person name="Wayne K.J."/>
            <person name="Tettelin H."/>
            <person name="Glass J.I."/>
            <person name="Rusch D."/>
            <person name="Podicherti R."/>
            <person name="Tsui H.-C.T."/>
            <person name="Winkler M.E."/>
        </authorList>
    </citation>
    <scope>NUCLEOTIDE SEQUENCE</scope>
</reference>
<dbReference type="GO" id="GO:0046872">
    <property type="term" value="F:metal ion binding"/>
    <property type="evidence" value="ECO:0007669"/>
    <property type="project" value="UniProtKB-ARBA"/>
</dbReference>
<protein>
    <recommendedName>
        <fullName evidence="2">Phytanoyl-CoA dioxygenase family protein</fullName>
    </recommendedName>
</protein>
<sequence length="284" mass="31872">MLKRMRPGGYLAVREDRVPEASVQLERDGYAIIRSAFTADEIAATKTEIESIYEQLPPDGRGGNKRGGIEDDFRYEMFNRSGLSQQLVGRREILDVIDPLLGEDAHIIANTCWRNPARTEHRHGGGAWHIDAGPHIPLSPDQSWPEDIPHPVFAIGVHVFLMDCPLACGPTGVISGSHRSGLFPPAERLHDVDLQWQGEGVTELTARAGDVALFVSDVWHRRLPTSDEDKGRFFLQIHYARRDIAQRIKPTSIINHLQPESIERISSDRERHLLGLHAMGFYDG</sequence>